<feature type="region of interest" description="Disordered" evidence="5">
    <location>
        <begin position="900"/>
        <end position="922"/>
    </location>
</feature>
<gene>
    <name evidence="8" type="ORF">SNAT2548_LOCUS31191</name>
</gene>
<keyword evidence="2 6" id="KW-0812">Transmembrane</keyword>
<feature type="signal peptide" evidence="7">
    <location>
        <begin position="1"/>
        <end position="26"/>
    </location>
</feature>
<proteinExistence type="predicted"/>
<feature type="region of interest" description="Disordered" evidence="5">
    <location>
        <begin position="471"/>
        <end position="490"/>
    </location>
</feature>
<evidence type="ECO:0000313" key="8">
    <source>
        <dbReference type="EMBL" id="CAE7555217.1"/>
    </source>
</evidence>
<evidence type="ECO:0000256" key="5">
    <source>
        <dbReference type="SAM" id="MobiDB-lite"/>
    </source>
</evidence>
<evidence type="ECO:0000256" key="2">
    <source>
        <dbReference type="ARBA" id="ARBA00022692"/>
    </source>
</evidence>
<reference evidence="8" key="1">
    <citation type="submission" date="2021-02" db="EMBL/GenBank/DDBJ databases">
        <authorList>
            <person name="Dougan E. K."/>
            <person name="Rhodes N."/>
            <person name="Thang M."/>
            <person name="Chan C."/>
        </authorList>
    </citation>
    <scope>NUCLEOTIDE SEQUENCE</scope>
</reference>
<comment type="caution">
    <text evidence="8">The sequence shown here is derived from an EMBL/GenBank/DDBJ whole genome shotgun (WGS) entry which is preliminary data.</text>
</comment>
<evidence type="ECO:0000256" key="6">
    <source>
        <dbReference type="SAM" id="Phobius"/>
    </source>
</evidence>
<dbReference type="InterPro" id="IPR051694">
    <property type="entry name" value="Immunoregulatory_rcpt-like"/>
</dbReference>
<feature type="chain" id="PRO_5032430334" evidence="7">
    <location>
        <begin position="27"/>
        <end position="1003"/>
    </location>
</feature>
<evidence type="ECO:0000256" key="7">
    <source>
        <dbReference type="SAM" id="SignalP"/>
    </source>
</evidence>
<feature type="region of interest" description="Disordered" evidence="5">
    <location>
        <begin position="812"/>
        <end position="835"/>
    </location>
</feature>
<feature type="region of interest" description="Disordered" evidence="5">
    <location>
        <begin position="766"/>
        <end position="799"/>
    </location>
</feature>
<evidence type="ECO:0000313" key="9">
    <source>
        <dbReference type="Proteomes" id="UP000604046"/>
    </source>
</evidence>
<keyword evidence="4 6" id="KW-0472">Membrane</keyword>
<dbReference type="OrthoDB" id="445739at2759"/>
<feature type="compositionally biased region" description="Pro residues" evidence="5">
    <location>
        <begin position="822"/>
        <end position="835"/>
    </location>
</feature>
<dbReference type="GO" id="GO:0071944">
    <property type="term" value="C:cell periphery"/>
    <property type="evidence" value="ECO:0007669"/>
    <property type="project" value="UniProtKB-ARBA"/>
</dbReference>
<feature type="region of interest" description="Disordered" evidence="5">
    <location>
        <begin position="235"/>
        <end position="316"/>
    </location>
</feature>
<accession>A0A812U350</accession>
<evidence type="ECO:0000256" key="1">
    <source>
        <dbReference type="ARBA" id="ARBA00004167"/>
    </source>
</evidence>
<dbReference type="PANTHER" id="PTHR15549">
    <property type="entry name" value="PAIRED IMMUNOGLOBULIN-LIKE TYPE 2 RECEPTOR"/>
    <property type="match status" value="1"/>
</dbReference>
<keyword evidence="7" id="KW-0732">Signal</keyword>
<feature type="region of interest" description="Disordered" evidence="5">
    <location>
        <begin position="329"/>
        <end position="451"/>
    </location>
</feature>
<feature type="compositionally biased region" description="Low complexity" evidence="5">
    <location>
        <begin position="766"/>
        <end position="776"/>
    </location>
</feature>
<dbReference type="EMBL" id="CAJNDS010002645">
    <property type="protein sequence ID" value="CAE7555217.1"/>
    <property type="molecule type" value="Genomic_DNA"/>
</dbReference>
<dbReference type="AlphaFoldDB" id="A0A812U350"/>
<keyword evidence="3 6" id="KW-1133">Transmembrane helix</keyword>
<sequence length="1003" mass="105047">MATFAQIVRKGVVLWVLSSRLLLTTANPRRLSDSTECNAPCQPGQFKALPLVALCGGGGCTVEDDILKGKSRLFMQLPVGSSGIRVEMTTRQTDQDLQLVDPGTGVCVAGAVGDTCPDGGRPANAGTGCTDENDFCVSYAGMNWYFSGDKQLAPVLEKLSLQGNVTQLLSVWVEAPSGGELQVQVRNDPISPCPDQLPGCLPCEQYDRCGVFDKKICDGSAVVLCEATTQTTSTSTQTSVTATSSTSSSRTSSTTFSSTVTTKTATRTSTSATTTSTATSTISSTSHTRTTTLTKTSTSTTASRTSTGSSTTTTLTSTVVSSTTSASSTITSSLSTTTTMNSETTETTSQTSVTTSSLTLTTSTSTSHTQTQTHTATTSSTTRTMTSSSSLTSSTTASGTTTETISSTFTSKTSTSRSSTSTTSASTTRTSTTSTSTTSTSTTSRSTTSLTGTATATASTTSITFTGSTSITATTTSSTSSTTTSTTSSTSLTSYTHTATATMTFTTSLTVSQTTLTSTSSTFSTTSATITSSSTTITTTTVTHTSSTSTTTTSTGTCGCCELCSLGAPPAAMLAASDDDTSTALSVAVPVMLVLLLLMLLLTGWLCKRRKKQDGKGSELFPFPAVDASVDDVPKRHAKVGPDEASFQDSQELFELKRRNQSLLAELSGLRVELATAKGAAAESAALLESRRAQEEAMAASWNRRQVRLQTKVQHLQALLQYMVYHATELARVVQGDCAQKGKLHHQVAVVMQRIRWLQDELASPAHPEAAAETPASLACTGAEPAEPSPPSPRSPAREPVTVVLQPAAGSAAVSPTCEEFPPQPADPSPAPLAPPALLLAETKRTSAGSEPEPFSVAFRPRAARPAPDLESAFTSTASGTRLAAAAGYAQDHGAPFLPLLPSHVGHSPARTPPEAADPLRENQQDLRSLRDKLLRRHNLSPQTWNDRFRTLGQWTTERGIRLDEAQQALERRIRRASLEQSVRPMSASMRASTYAHPEADDA</sequence>
<dbReference type="Proteomes" id="UP000604046">
    <property type="component" value="Unassembled WGS sequence"/>
</dbReference>
<name>A0A812U350_9DINO</name>
<comment type="subcellular location">
    <subcellularLocation>
        <location evidence="1">Membrane</location>
        <topology evidence="1">Single-pass membrane protein</topology>
    </subcellularLocation>
</comment>
<organism evidence="8 9">
    <name type="scientific">Symbiodinium natans</name>
    <dbReference type="NCBI Taxonomy" id="878477"/>
    <lineage>
        <taxon>Eukaryota</taxon>
        <taxon>Sar</taxon>
        <taxon>Alveolata</taxon>
        <taxon>Dinophyceae</taxon>
        <taxon>Suessiales</taxon>
        <taxon>Symbiodiniaceae</taxon>
        <taxon>Symbiodinium</taxon>
    </lineage>
</organism>
<evidence type="ECO:0000256" key="4">
    <source>
        <dbReference type="ARBA" id="ARBA00023136"/>
    </source>
</evidence>
<keyword evidence="9" id="KW-1185">Reference proteome</keyword>
<feature type="transmembrane region" description="Helical" evidence="6">
    <location>
        <begin position="587"/>
        <end position="607"/>
    </location>
</feature>
<feature type="region of interest" description="Disordered" evidence="5">
    <location>
        <begin position="981"/>
        <end position="1003"/>
    </location>
</feature>
<protein>
    <submittedName>
        <fullName evidence="8">Uncharacterized protein</fullName>
    </submittedName>
</protein>
<dbReference type="GO" id="GO:0016020">
    <property type="term" value="C:membrane"/>
    <property type="evidence" value="ECO:0007669"/>
    <property type="project" value="UniProtKB-SubCell"/>
</dbReference>
<evidence type="ECO:0000256" key="3">
    <source>
        <dbReference type="ARBA" id="ARBA00022989"/>
    </source>
</evidence>